<dbReference type="SUPFAM" id="SSF81383">
    <property type="entry name" value="F-box domain"/>
    <property type="match status" value="1"/>
</dbReference>
<dbReference type="AlphaFoldDB" id="A0A9Q0L2T5"/>
<dbReference type="SUPFAM" id="SSF50965">
    <property type="entry name" value="Galactose oxidase, central domain"/>
    <property type="match status" value="1"/>
</dbReference>
<evidence type="ECO:0000256" key="1">
    <source>
        <dbReference type="SAM" id="MobiDB-lite"/>
    </source>
</evidence>
<dbReference type="PANTHER" id="PTHR31672">
    <property type="entry name" value="BNACNNG10540D PROTEIN"/>
    <property type="match status" value="1"/>
</dbReference>
<dbReference type="InterPro" id="IPR011043">
    <property type="entry name" value="Gal_Oxase/kelch_b-propeller"/>
</dbReference>
<accession>A0A9Q0L2T5</accession>
<dbReference type="Gene3D" id="1.20.1280.50">
    <property type="match status" value="1"/>
</dbReference>
<evidence type="ECO:0000313" key="4">
    <source>
        <dbReference type="Proteomes" id="UP001141806"/>
    </source>
</evidence>
<dbReference type="CDD" id="cd22157">
    <property type="entry name" value="F-box_AtFBW1-like"/>
    <property type="match status" value="1"/>
</dbReference>
<dbReference type="InterPro" id="IPR001810">
    <property type="entry name" value="F-box_dom"/>
</dbReference>
<dbReference type="Proteomes" id="UP001141806">
    <property type="component" value="Unassembled WGS sequence"/>
</dbReference>
<dbReference type="InterPro" id="IPR036047">
    <property type="entry name" value="F-box-like_dom_sf"/>
</dbReference>
<gene>
    <name evidence="3" type="ORF">NE237_031711</name>
</gene>
<comment type="caution">
    <text evidence="3">The sequence shown here is derived from an EMBL/GenBank/DDBJ whole genome shotgun (WGS) entry which is preliminary data.</text>
</comment>
<dbReference type="InterPro" id="IPR006527">
    <property type="entry name" value="F-box-assoc_dom_typ1"/>
</dbReference>
<dbReference type="InterPro" id="IPR050796">
    <property type="entry name" value="SCF_F-box_component"/>
</dbReference>
<dbReference type="EMBL" id="JAMYWD010000001">
    <property type="protein sequence ID" value="KAJ4980874.1"/>
    <property type="molecule type" value="Genomic_DNA"/>
</dbReference>
<feature type="domain" description="F-box" evidence="2">
    <location>
        <begin position="16"/>
        <end position="61"/>
    </location>
</feature>
<evidence type="ECO:0000259" key="2">
    <source>
        <dbReference type="PROSITE" id="PS50181"/>
    </source>
</evidence>
<keyword evidence="4" id="KW-1185">Reference proteome</keyword>
<evidence type="ECO:0000313" key="3">
    <source>
        <dbReference type="EMBL" id="KAJ4980874.1"/>
    </source>
</evidence>
<feature type="compositionally biased region" description="Basic residues" evidence="1">
    <location>
        <begin position="414"/>
        <end position="424"/>
    </location>
</feature>
<dbReference type="NCBIfam" id="TIGR01640">
    <property type="entry name" value="F_box_assoc_1"/>
    <property type="match status" value="1"/>
</dbReference>
<sequence length="424" mass="48990">MVKEDEVNKKIRVEETVPTDYLPEDLIVDLLSRLPVKSLLRFRCVCKLWYALITDPAFVKMHLSRSLVSSSNLSIIFRSLGGPNLNFSEFRVSEFHSYSDDLDASLQQAVVELNHPFKPPRTCYVVGSCNGLLCVYLRNSEEEILMLWNPSTRRHQKLSLPSKEYPNLDYIVYGFGHDSTTDDYKIVRIVKCLGALDSVVNVFSHSTNTWRRIGHMPFCLNYPHFPMLLANSALHWFANREPKPNDISSFIVSFDLQDEEYRELPLPDFHFDFVKNYVGMKLGVLGGQLCVLCPYPGFLLDVWVMKDYGVRGSWEKQFSIQQPCGMRHNLYFLRPMCYSKNGEVIFQMDINTLVLYDPRTGRARNLRIHGVPDKFYTEFYVGSLVPLNGKDGTEQEKRKKIVPLIAEDGTEQAKRKKKNMKQRG</sequence>
<reference evidence="3" key="1">
    <citation type="journal article" date="2023" name="Plant J.">
        <title>The genome of the king protea, Protea cynaroides.</title>
        <authorList>
            <person name="Chang J."/>
            <person name="Duong T.A."/>
            <person name="Schoeman C."/>
            <person name="Ma X."/>
            <person name="Roodt D."/>
            <person name="Barker N."/>
            <person name="Li Z."/>
            <person name="Van de Peer Y."/>
            <person name="Mizrachi E."/>
        </authorList>
    </citation>
    <scope>NUCLEOTIDE SEQUENCE</scope>
    <source>
        <tissue evidence="3">Young leaves</tissue>
    </source>
</reference>
<dbReference type="Pfam" id="PF00646">
    <property type="entry name" value="F-box"/>
    <property type="match status" value="1"/>
</dbReference>
<protein>
    <recommendedName>
        <fullName evidence="2">F-box domain-containing protein</fullName>
    </recommendedName>
</protein>
<dbReference type="Pfam" id="PF07734">
    <property type="entry name" value="FBA_1"/>
    <property type="match status" value="1"/>
</dbReference>
<dbReference type="InterPro" id="IPR017451">
    <property type="entry name" value="F-box-assoc_interact_dom"/>
</dbReference>
<dbReference type="PANTHER" id="PTHR31672:SF13">
    <property type="entry name" value="F-BOX PROTEIN CPR30-LIKE"/>
    <property type="match status" value="1"/>
</dbReference>
<dbReference type="PROSITE" id="PS50181">
    <property type="entry name" value="FBOX"/>
    <property type="match status" value="1"/>
</dbReference>
<dbReference type="OrthoDB" id="591557at2759"/>
<dbReference type="SMART" id="SM00256">
    <property type="entry name" value="FBOX"/>
    <property type="match status" value="1"/>
</dbReference>
<feature type="region of interest" description="Disordered" evidence="1">
    <location>
        <begin position="391"/>
        <end position="424"/>
    </location>
</feature>
<name>A0A9Q0L2T5_9MAGN</name>
<organism evidence="3 4">
    <name type="scientific">Protea cynaroides</name>
    <dbReference type="NCBI Taxonomy" id="273540"/>
    <lineage>
        <taxon>Eukaryota</taxon>
        <taxon>Viridiplantae</taxon>
        <taxon>Streptophyta</taxon>
        <taxon>Embryophyta</taxon>
        <taxon>Tracheophyta</taxon>
        <taxon>Spermatophyta</taxon>
        <taxon>Magnoliopsida</taxon>
        <taxon>Proteales</taxon>
        <taxon>Proteaceae</taxon>
        <taxon>Protea</taxon>
    </lineage>
</organism>
<proteinExistence type="predicted"/>